<evidence type="ECO:0000256" key="1">
    <source>
        <dbReference type="SAM" id="MobiDB-lite"/>
    </source>
</evidence>
<organism evidence="2 3">
    <name type="scientific">Smittium mucronatum</name>
    <dbReference type="NCBI Taxonomy" id="133383"/>
    <lineage>
        <taxon>Eukaryota</taxon>
        <taxon>Fungi</taxon>
        <taxon>Fungi incertae sedis</taxon>
        <taxon>Zoopagomycota</taxon>
        <taxon>Kickxellomycotina</taxon>
        <taxon>Harpellomycetes</taxon>
        <taxon>Harpellales</taxon>
        <taxon>Legeriomycetaceae</taxon>
        <taxon>Smittium</taxon>
    </lineage>
</organism>
<feature type="region of interest" description="Disordered" evidence="1">
    <location>
        <begin position="47"/>
        <end position="82"/>
    </location>
</feature>
<dbReference type="Proteomes" id="UP000187455">
    <property type="component" value="Unassembled WGS sequence"/>
</dbReference>
<sequence length="114" mass="12176">MFAGKFSLGACNVSRLVSAKTSSQHLLAGFRSMGSSPSTFQSKVRFYSSKPDSKNGSNSSSNKGSGNKGNNNKGSSDKDESSGRIKFVFPKYGVSFFLYNGTLSSDLYTVPPFS</sequence>
<evidence type="ECO:0000313" key="2">
    <source>
        <dbReference type="EMBL" id="OLY82501.1"/>
    </source>
</evidence>
<gene>
    <name evidence="2" type="ORF">AYI68_g3379</name>
</gene>
<name>A0A1R0H030_9FUNG</name>
<dbReference type="AlphaFoldDB" id="A0A1R0H030"/>
<feature type="compositionally biased region" description="Low complexity" evidence="1">
    <location>
        <begin position="48"/>
        <end position="74"/>
    </location>
</feature>
<dbReference type="EMBL" id="LSSL01001479">
    <property type="protein sequence ID" value="OLY82501.1"/>
    <property type="molecule type" value="Genomic_DNA"/>
</dbReference>
<reference evidence="2 3" key="1">
    <citation type="journal article" date="2016" name="Mol. Biol. Evol.">
        <title>Genome-Wide Survey of Gut Fungi (Harpellales) Reveals the First Horizontally Transferred Ubiquitin Gene from a Mosquito Host.</title>
        <authorList>
            <person name="Wang Y."/>
            <person name="White M.M."/>
            <person name="Kvist S."/>
            <person name="Moncalvo J.M."/>
        </authorList>
    </citation>
    <scope>NUCLEOTIDE SEQUENCE [LARGE SCALE GENOMIC DNA]</scope>
    <source>
        <strain evidence="2 3">ALG-7-W6</strain>
    </source>
</reference>
<evidence type="ECO:0000313" key="3">
    <source>
        <dbReference type="Proteomes" id="UP000187455"/>
    </source>
</evidence>
<proteinExistence type="predicted"/>
<comment type="caution">
    <text evidence="2">The sequence shown here is derived from an EMBL/GenBank/DDBJ whole genome shotgun (WGS) entry which is preliminary data.</text>
</comment>
<protein>
    <submittedName>
        <fullName evidence="2">Uncharacterized protein</fullName>
    </submittedName>
</protein>
<keyword evidence="3" id="KW-1185">Reference proteome</keyword>
<accession>A0A1R0H030</accession>